<accession>A0AAD9VDD1</accession>
<keyword evidence="2" id="KW-1185">Reference proteome</keyword>
<reference evidence="1" key="1">
    <citation type="journal article" date="2023" name="G3 (Bethesda)">
        <title>Whole genome assembly and annotation of the endangered Caribbean coral Acropora cervicornis.</title>
        <authorList>
            <person name="Selwyn J.D."/>
            <person name="Vollmer S.V."/>
        </authorList>
    </citation>
    <scope>NUCLEOTIDE SEQUENCE</scope>
    <source>
        <strain evidence="1">K2</strain>
    </source>
</reference>
<dbReference type="EMBL" id="JARQWQ010000009">
    <property type="protein sequence ID" value="KAK2569867.1"/>
    <property type="molecule type" value="Genomic_DNA"/>
</dbReference>
<name>A0AAD9VDD1_ACRCE</name>
<dbReference type="Proteomes" id="UP001249851">
    <property type="component" value="Unassembled WGS sequence"/>
</dbReference>
<organism evidence="1 2">
    <name type="scientific">Acropora cervicornis</name>
    <name type="common">Staghorn coral</name>
    <dbReference type="NCBI Taxonomy" id="6130"/>
    <lineage>
        <taxon>Eukaryota</taxon>
        <taxon>Metazoa</taxon>
        <taxon>Cnidaria</taxon>
        <taxon>Anthozoa</taxon>
        <taxon>Hexacorallia</taxon>
        <taxon>Scleractinia</taxon>
        <taxon>Astrocoeniina</taxon>
        <taxon>Acroporidae</taxon>
        <taxon>Acropora</taxon>
    </lineage>
</organism>
<sequence>MCDIPEDRLECFQPFTYCGVVLVLARLKMDVRGLNVMESLHLYVLKNIELEIIFGHRLLHKCVEALPKSKGIQPGRLARIAYTESPVNNKMPSWRV</sequence>
<protein>
    <submittedName>
        <fullName evidence="1">Uncharacterized protein</fullName>
    </submittedName>
</protein>
<dbReference type="AlphaFoldDB" id="A0AAD9VDD1"/>
<evidence type="ECO:0000313" key="2">
    <source>
        <dbReference type="Proteomes" id="UP001249851"/>
    </source>
</evidence>
<reference evidence="1" key="2">
    <citation type="journal article" date="2023" name="Science">
        <title>Genomic signatures of disease resistance in endangered staghorn corals.</title>
        <authorList>
            <person name="Vollmer S.V."/>
            <person name="Selwyn J.D."/>
            <person name="Despard B.A."/>
            <person name="Roesel C.L."/>
        </authorList>
    </citation>
    <scope>NUCLEOTIDE SEQUENCE</scope>
    <source>
        <strain evidence="1">K2</strain>
    </source>
</reference>
<gene>
    <name evidence="1" type="ORF">P5673_005721</name>
</gene>
<evidence type="ECO:0000313" key="1">
    <source>
        <dbReference type="EMBL" id="KAK2569867.1"/>
    </source>
</evidence>
<proteinExistence type="predicted"/>
<comment type="caution">
    <text evidence="1">The sequence shown here is derived from an EMBL/GenBank/DDBJ whole genome shotgun (WGS) entry which is preliminary data.</text>
</comment>